<comment type="caution">
    <text evidence="8">The sequence shown here is derived from an EMBL/GenBank/DDBJ whole genome shotgun (WGS) entry which is preliminary data.</text>
</comment>
<evidence type="ECO:0000313" key="9">
    <source>
        <dbReference type="Proteomes" id="UP001280121"/>
    </source>
</evidence>
<keyword evidence="2 6" id="KW-0805">Transcription regulation</keyword>
<sequence>MAMQTVYFKEQEGNAHDQIAQLSSVPPVPWWSPLGSQPVYGASYGQLKHLSMENPSEQADQRLDRGSTMQFSFFPGDCKNLGEGQKSAAAISLQSALLENHACFELGFGQPMICAKYPYADQGYGVFSAYGPQISGRIMLPLNLASDDGPIYVNAKQYHGIIRRRKSRAKAVLENKMARNRKPYMHYSRHLHAMRRPRGCGGRFLNTKNHDDDGKGGPEEMKAGEGQLFQPTGSQSSEVVQSDESGTMNSSKEANCNGSNNSGSEVTSMYSRGNFDHFSVSHLRPPLHSFSGIMDGGRGIVMPSQWIAAADNCCNLKV</sequence>
<evidence type="ECO:0000256" key="3">
    <source>
        <dbReference type="ARBA" id="ARBA00023125"/>
    </source>
</evidence>
<reference evidence="8" key="1">
    <citation type="journal article" date="2023" name="Plant J.">
        <title>Genome sequences and population genomics provide insights into the demographic history, inbreeding, and mutation load of two 'living fossil' tree species of Dipteronia.</title>
        <authorList>
            <person name="Feng Y."/>
            <person name="Comes H.P."/>
            <person name="Chen J."/>
            <person name="Zhu S."/>
            <person name="Lu R."/>
            <person name="Zhang X."/>
            <person name="Li P."/>
            <person name="Qiu J."/>
            <person name="Olsen K.M."/>
            <person name="Qiu Y."/>
        </authorList>
    </citation>
    <scope>NUCLEOTIDE SEQUENCE</scope>
    <source>
        <strain evidence="8">KIB01</strain>
    </source>
</reference>
<comment type="subunit">
    <text evidence="6">Heterotrimer.</text>
</comment>
<dbReference type="SMART" id="SM00521">
    <property type="entry name" value="CBF"/>
    <property type="match status" value="1"/>
</dbReference>
<dbReference type="Gene3D" id="6.10.250.2430">
    <property type="match status" value="1"/>
</dbReference>
<feature type="region of interest" description="Disordered" evidence="7">
    <location>
        <begin position="198"/>
        <end position="268"/>
    </location>
</feature>
<dbReference type="PROSITE" id="PS51152">
    <property type="entry name" value="NFYA_HAP2_2"/>
    <property type="match status" value="1"/>
</dbReference>
<keyword evidence="5 6" id="KW-0539">Nucleus</keyword>
<comment type="subcellular location">
    <subcellularLocation>
        <location evidence="1 6">Nucleus</location>
    </subcellularLocation>
</comment>
<evidence type="ECO:0000256" key="7">
    <source>
        <dbReference type="SAM" id="MobiDB-lite"/>
    </source>
</evidence>
<name>A0AAD9X9S6_9ROSI</name>
<feature type="compositionally biased region" description="Polar residues" evidence="7">
    <location>
        <begin position="247"/>
        <end position="268"/>
    </location>
</feature>
<dbReference type="GO" id="GO:0003700">
    <property type="term" value="F:DNA-binding transcription factor activity"/>
    <property type="evidence" value="ECO:0007669"/>
    <property type="project" value="UniProtKB-UniRule"/>
</dbReference>
<evidence type="ECO:0000256" key="4">
    <source>
        <dbReference type="ARBA" id="ARBA00023163"/>
    </source>
</evidence>
<dbReference type="EMBL" id="JANJYI010000003">
    <property type="protein sequence ID" value="KAK2655372.1"/>
    <property type="molecule type" value="Genomic_DNA"/>
</dbReference>
<evidence type="ECO:0000256" key="1">
    <source>
        <dbReference type="ARBA" id="ARBA00004123"/>
    </source>
</evidence>
<keyword evidence="4 6" id="KW-0804">Transcription</keyword>
<evidence type="ECO:0000256" key="2">
    <source>
        <dbReference type="ARBA" id="ARBA00023015"/>
    </source>
</evidence>
<accession>A0AAD9X9S6</accession>
<evidence type="ECO:0000256" key="6">
    <source>
        <dbReference type="RuleBase" id="RU367155"/>
    </source>
</evidence>
<gene>
    <name evidence="8" type="ORF">Ddye_008424</name>
</gene>
<comment type="function">
    <text evidence="6">Component of the sequence-specific heterotrimeric transcription factor (NF-Y) which specifically recognizes a 5'-CCAAT-3' box motif found in the promoters of its target genes.</text>
</comment>
<protein>
    <recommendedName>
        <fullName evidence="6">Nuclear transcription factor Y subunit</fullName>
    </recommendedName>
</protein>
<evidence type="ECO:0000256" key="5">
    <source>
        <dbReference type="ARBA" id="ARBA00023242"/>
    </source>
</evidence>
<dbReference type="GO" id="GO:0003677">
    <property type="term" value="F:DNA binding"/>
    <property type="evidence" value="ECO:0007669"/>
    <property type="project" value="UniProtKB-KW"/>
</dbReference>
<feature type="compositionally biased region" description="Low complexity" evidence="7">
    <location>
        <begin position="233"/>
        <end position="246"/>
    </location>
</feature>
<dbReference type="Pfam" id="PF02045">
    <property type="entry name" value="CBFB_NFYA"/>
    <property type="match status" value="1"/>
</dbReference>
<organism evidence="8 9">
    <name type="scientific">Dipteronia dyeriana</name>
    <dbReference type="NCBI Taxonomy" id="168575"/>
    <lineage>
        <taxon>Eukaryota</taxon>
        <taxon>Viridiplantae</taxon>
        <taxon>Streptophyta</taxon>
        <taxon>Embryophyta</taxon>
        <taxon>Tracheophyta</taxon>
        <taxon>Spermatophyta</taxon>
        <taxon>Magnoliopsida</taxon>
        <taxon>eudicotyledons</taxon>
        <taxon>Gunneridae</taxon>
        <taxon>Pentapetalae</taxon>
        <taxon>rosids</taxon>
        <taxon>malvids</taxon>
        <taxon>Sapindales</taxon>
        <taxon>Sapindaceae</taxon>
        <taxon>Hippocastanoideae</taxon>
        <taxon>Acereae</taxon>
        <taxon>Dipteronia</taxon>
    </lineage>
</organism>
<feature type="compositionally biased region" description="Basic and acidic residues" evidence="7">
    <location>
        <begin position="208"/>
        <end position="223"/>
    </location>
</feature>
<dbReference type="InterPro" id="IPR001289">
    <property type="entry name" value="NFYA"/>
</dbReference>
<dbReference type="GO" id="GO:0005634">
    <property type="term" value="C:nucleus"/>
    <property type="evidence" value="ECO:0007669"/>
    <property type="project" value="UniProtKB-SubCell"/>
</dbReference>
<dbReference type="PRINTS" id="PR00616">
    <property type="entry name" value="CCAATSUBUNTB"/>
</dbReference>
<keyword evidence="9" id="KW-1185">Reference proteome</keyword>
<evidence type="ECO:0000313" key="8">
    <source>
        <dbReference type="EMBL" id="KAK2655372.1"/>
    </source>
</evidence>
<keyword evidence="3 6" id="KW-0238">DNA-binding</keyword>
<proteinExistence type="inferred from homology"/>
<dbReference type="PANTHER" id="PTHR12632">
    <property type="entry name" value="TRANSCRIPTION FACTOR NF-Y ALPHA-RELATED"/>
    <property type="match status" value="1"/>
</dbReference>
<comment type="similarity">
    <text evidence="6">Belongs to the NFYA/HAP2 subunit family.</text>
</comment>
<dbReference type="AlphaFoldDB" id="A0AAD9X9S6"/>
<dbReference type="Proteomes" id="UP001280121">
    <property type="component" value="Unassembled WGS sequence"/>
</dbReference>